<name>A0A2V0NZ31_9CHLO</name>
<feature type="region of interest" description="Disordered" evidence="4">
    <location>
        <begin position="1"/>
        <end position="27"/>
    </location>
</feature>
<dbReference type="InterPro" id="IPR002173">
    <property type="entry name" value="Carboh/pur_kinase_PfkB_CS"/>
</dbReference>
<dbReference type="OrthoDB" id="415590at2759"/>
<evidence type="ECO:0000256" key="2">
    <source>
        <dbReference type="ARBA" id="ARBA00022679"/>
    </source>
</evidence>
<dbReference type="Pfam" id="PF00294">
    <property type="entry name" value="PfkB"/>
    <property type="match status" value="1"/>
</dbReference>
<dbReference type="PANTHER" id="PTHR43320:SF3">
    <property type="entry name" value="CARBOHYDRATE KINASE PFKB DOMAIN-CONTAINING PROTEIN"/>
    <property type="match status" value="1"/>
</dbReference>
<dbReference type="Gene3D" id="3.40.1190.20">
    <property type="match status" value="1"/>
</dbReference>
<dbReference type="FunCoup" id="A0A2V0NZ31">
    <property type="interactions" value="599"/>
</dbReference>
<keyword evidence="7" id="KW-1185">Reference proteome</keyword>
<comment type="similarity">
    <text evidence="1">Belongs to the carbohydrate kinase PfkB family.</text>
</comment>
<keyword evidence="3" id="KW-0418">Kinase</keyword>
<protein>
    <recommendedName>
        <fullName evidence="5">Carbohydrate kinase PfkB domain-containing protein</fullName>
    </recommendedName>
</protein>
<accession>A0A2V0NZ31</accession>
<comment type="caution">
    <text evidence="6">The sequence shown here is derived from an EMBL/GenBank/DDBJ whole genome shotgun (WGS) entry which is preliminary data.</text>
</comment>
<dbReference type="PANTHER" id="PTHR43320">
    <property type="entry name" value="SUGAR KINASE"/>
    <property type="match status" value="1"/>
</dbReference>
<dbReference type="InParanoid" id="A0A2V0NZ31"/>
<reference evidence="6 7" key="1">
    <citation type="journal article" date="2018" name="Sci. Rep.">
        <title>Raphidocelis subcapitata (=Pseudokirchneriella subcapitata) provides an insight into genome evolution and environmental adaptations in the Sphaeropleales.</title>
        <authorList>
            <person name="Suzuki S."/>
            <person name="Yamaguchi H."/>
            <person name="Nakajima N."/>
            <person name="Kawachi M."/>
        </authorList>
    </citation>
    <scope>NUCLEOTIDE SEQUENCE [LARGE SCALE GENOMIC DNA]</scope>
    <source>
        <strain evidence="6 7">NIES-35</strain>
    </source>
</reference>
<dbReference type="AlphaFoldDB" id="A0A2V0NZ31"/>
<evidence type="ECO:0000256" key="4">
    <source>
        <dbReference type="SAM" id="MobiDB-lite"/>
    </source>
</evidence>
<dbReference type="InterPro" id="IPR011611">
    <property type="entry name" value="PfkB_dom"/>
</dbReference>
<organism evidence="6 7">
    <name type="scientific">Raphidocelis subcapitata</name>
    <dbReference type="NCBI Taxonomy" id="307507"/>
    <lineage>
        <taxon>Eukaryota</taxon>
        <taxon>Viridiplantae</taxon>
        <taxon>Chlorophyta</taxon>
        <taxon>core chlorophytes</taxon>
        <taxon>Chlorophyceae</taxon>
        <taxon>CS clade</taxon>
        <taxon>Sphaeropleales</taxon>
        <taxon>Selenastraceae</taxon>
        <taxon>Raphidocelis</taxon>
    </lineage>
</organism>
<gene>
    <name evidence="6" type="ORF">Rsub_05734</name>
</gene>
<dbReference type="GO" id="GO:0016301">
    <property type="term" value="F:kinase activity"/>
    <property type="evidence" value="ECO:0007669"/>
    <property type="project" value="UniProtKB-KW"/>
</dbReference>
<dbReference type="PROSITE" id="PS00584">
    <property type="entry name" value="PFKB_KINASES_2"/>
    <property type="match status" value="1"/>
</dbReference>
<sequence length="560" mass="55520">MLQPALCRTRRADCPRPARPGAAPRRAAALRPRCAAPSQEPKAGVSAVPPSLQSIQDGGGEGYMTPLISLDWGEQALAETPASAADAALMEPAFDVCGVGQCLIDVNVNVTREMLDALDVPHGGRRVITVGERDALLRQLEQVPDSMAGAEARTLSMFNLNNVTPGGSLLNTLVGLSRLGSAASLGSRPLRIAMAGCVGGEDRLGGYVRQQLRAAGVAVVRPGAADGPGAAIAAAAAAAAAGAKPGAHGGTTGTVMVFCTPDAQRSFLSCIPGGDAVVLSPELLRAAARSRLLVIEGYLLDLPGAGEALPALVAAAKAAGTVVALTMGDAGVVSRSAETIAACIAAGSDLLFANKREALALTASPPVRALLEAASAAPAPASDDDGPAPLPAARNAAEAAAQLSRLAPMVVVTDGSRGSYVAALGATQVFPPRWSKCAPVDTCGAGDNYAAGLLYGLLSGMDIGHVGQVAAHTASRVIARHGPQLDPTDARRVVLSAARSLADAAAGTAGAPAVGGAAGSGVAAGRSLMTVLEARALLAAEAASSDDDDAAPPAAPAAAA</sequence>
<keyword evidence="2" id="KW-0808">Transferase</keyword>
<dbReference type="EMBL" id="BDRX01000036">
    <property type="protein sequence ID" value="GBF92898.1"/>
    <property type="molecule type" value="Genomic_DNA"/>
</dbReference>
<dbReference type="InterPro" id="IPR029056">
    <property type="entry name" value="Ribokinase-like"/>
</dbReference>
<dbReference type="Proteomes" id="UP000247498">
    <property type="component" value="Unassembled WGS sequence"/>
</dbReference>
<dbReference type="InterPro" id="IPR052700">
    <property type="entry name" value="Carb_kinase_PfkB-like"/>
</dbReference>
<evidence type="ECO:0000259" key="5">
    <source>
        <dbReference type="Pfam" id="PF00294"/>
    </source>
</evidence>
<proteinExistence type="inferred from homology"/>
<evidence type="ECO:0000313" key="7">
    <source>
        <dbReference type="Proteomes" id="UP000247498"/>
    </source>
</evidence>
<evidence type="ECO:0000256" key="1">
    <source>
        <dbReference type="ARBA" id="ARBA00010688"/>
    </source>
</evidence>
<evidence type="ECO:0000313" key="6">
    <source>
        <dbReference type="EMBL" id="GBF92898.1"/>
    </source>
</evidence>
<dbReference type="SUPFAM" id="SSF53613">
    <property type="entry name" value="Ribokinase-like"/>
    <property type="match status" value="1"/>
</dbReference>
<feature type="domain" description="Carbohydrate kinase PfkB" evidence="5">
    <location>
        <begin position="250"/>
        <end position="486"/>
    </location>
</feature>
<dbReference type="STRING" id="307507.A0A2V0NZ31"/>
<evidence type="ECO:0000256" key="3">
    <source>
        <dbReference type="ARBA" id="ARBA00022777"/>
    </source>
</evidence>